<keyword evidence="2 5" id="KW-0436">Ligase</keyword>
<dbReference type="PANTHER" id="PTHR43201:SF5">
    <property type="entry name" value="MEDIUM-CHAIN ACYL-COA LIGASE ACSF2, MITOCHONDRIAL"/>
    <property type="match status" value="1"/>
</dbReference>
<accession>A0ABV1N5Z5</accession>
<dbReference type="Proteomes" id="UP001472978">
    <property type="component" value="Unassembled WGS sequence"/>
</dbReference>
<dbReference type="InterPro" id="IPR045851">
    <property type="entry name" value="AMP-bd_C_sf"/>
</dbReference>
<sequence>MNRNDPPSHDDAAALEVASIPALVMAAAERFAGTPALEAPGRRIDYAELPEAALAVTRALMTHGIDKGDRVAIWAPNDIDWVLAALGIHLAGAVLVPLNTRMKGGEAEDILARSGARLLFSVGDFLGVDYPAMLDGRWPQSLETLVVIGEDVAEARPGVRSLAAFLAEGEAVDEAAARARAASVGPEDLSDLLFTSGTTGRPKGVMSGHGQNLRAFAEYVRVIGLGRGDRYLIVNPFFHAFGYKAGWLSCLLAGATILPQTTFDADAVLARIARDRISVLPGPPTLYLSLLAHPRLAEADLSSLRVAVTGAATIPPVLIERMRDELGFAVVTTAYGLTECGGLATICDPADAAETIATTSGTPIAGTELAILDEAGQALPAGETGEICLRGFHVMQGYFENPAATAEAIDAAGWLHTGDVGRCDAAGNLQITDRLKDMYIVGGFNCYPAEIEAILATHPDIAQSAVIGVPDPRQGEVGCAYVVPRAGRALNEAGLIAWARDQMANYKVPRHVRLMEALPVNAANKVDKAQLRGAFEAG</sequence>
<keyword evidence="6" id="KW-1185">Reference proteome</keyword>
<dbReference type="InterPro" id="IPR042099">
    <property type="entry name" value="ANL_N_sf"/>
</dbReference>
<feature type="domain" description="AMP-dependent synthetase/ligase" evidence="3">
    <location>
        <begin position="27"/>
        <end position="399"/>
    </location>
</feature>
<dbReference type="RefSeq" id="WP_349758695.1">
    <property type="nucleotide sequence ID" value="NZ_JBEGCI010000008.1"/>
</dbReference>
<comment type="caution">
    <text evidence="5">The sequence shown here is derived from an EMBL/GenBank/DDBJ whole genome shotgun (WGS) entry which is preliminary data.</text>
</comment>
<evidence type="ECO:0000259" key="3">
    <source>
        <dbReference type="Pfam" id="PF00501"/>
    </source>
</evidence>
<dbReference type="PANTHER" id="PTHR43201">
    <property type="entry name" value="ACYL-COA SYNTHETASE"/>
    <property type="match status" value="1"/>
</dbReference>
<protein>
    <submittedName>
        <fullName evidence="5">FadD3 family acyl-CoA ligase</fullName>
    </submittedName>
</protein>
<evidence type="ECO:0000313" key="5">
    <source>
        <dbReference type="EMBL" id="MEQ6889159.1"/>
    </source>
</evidence>
<dbReference type="InterPro" id="IPR000873">
    <property type="entry name" value="AMP-dep_synth/lig_dom"/>
</dbReference>
<gene>
    <name evidence="5" type="ORF">ABE957_10785</name>
</gene>
<name>A0ABV1N5Z5_9GAMM</name>
<dbReference type="Gene3D" id="3.40.50.12780">
    <property type="entry name" value="N-terminal domain of ligase-like"/>
    <property type="match status" value="1"/>
</dbReference>
<reference evidence="5 6" key="1">
    <citation type="submission" date="2024-05" db="EMBL/GenBank/DDBJ databases">
        <title>Halomonas sp. CS7 16S ribosomal RNA gene Genome sequencing and assembly.</title>
        <authorList>
            <person name="Yook S."/>
        </authorList>
    </citation>
    <scope>NUCLEOTIDE SEQUENCE [LARGE SCALE GENOMIC DNA]</scope>
    <source>
        <strain evidence="5 6">CS7</strain>
    </source>
</reference>
<comment type="similarity">
    <text evidence="1">Belongs to the ATP-dependent AMP-binding enzyme family.</text>
</comment>
<dbReference type="InterPro" id="IPR020845">
    <property type="entry name" value="AMP-binding_CS"/>
</dbReference>
<dbReference type="Gene3D" id="3.30.300.30">
    <property type="match status" value="1"/>
</dbReference>
<dbReference type="PROSITE" id="PS00455">
    <property type="entry name" value="AMP_BINDING"/>
    <property type="match status" value="1"/>
</dbReference>
<proteinExistence type="inferred from homology"/>
<dbReference type="GO" id="GO:0016874">
    <property type="term" value="F:ligase activity"/>
    <property type="evidence" value="ECO:0007669"/>
    <property type="project" value="UniProtKB-KW"/>
</dbReference>
<dbReference type="InterPro" id="IPR025110">
    <property type="entry name" value="AMP-bd_C"/>
</dbReference>
<evidence type="ECO:0000256" key="2">
    <source>
        <dbReference type="ARBA" id="ARBA00022598"/>
    </source>
</evidence>
<dbReference type="Pfam" id="PF00501">
    <property type="entry name" value="AMP-binding"/>
    <property type="match status" value="1"/>
</dbReference>
<dbReference type="SUPFAM" id="SSF56801">
    <property type="entry name" value="Acetyl-CoA synthetase-like"/>
    <property type="match status" value="1"/>
</dbReference>
<evidence type="ECO:0000259" key="4">
    <source>
        <dbReference type="Pfam" id="PF13193"/>
    </source>
</evidence>
<dbReference type="Pfam" id="PF13193">
    <property type="entry name" value="AMP-binding_C"/>
    <property type="match status" value="1"/>
</dbReference>
<evidence type="ECO:0000313" key="6">
    <source>
        <dbReference type="Proteomes" id="UP001472978"/>
    </source>
</evidence>
<evidence type="ECO:0000256" key="1">
    <source>
        <dbReference type="ARBA" id="ARBA00006432"/>
    </source>
</evidence>
<dbReference type="EMBL" id="JBEGCI010000008">
    <property type="protein sequence ID" value="MEQ6889159.1"/>
    <property type="molecule type" value="Genomic_DNA"/>
</dbReference>
<organism evidence="5 6">
    <name type="scientific">Halomonas pelophila</name>
    <dbReference type="NCBI Taxonomy" id="3151122"/>
    <lineage>
        <taxon>Bacteria</taxon>
        <taxon>Pseudomonadati</taxon>
        <taxon>Pseudomonadota</taxon>
        <taxon>Gammaproteobacteria</taxon>
        <taxon>Oceanospirillales</taxon>
        <taxon>Halomonadaceae</taxon>
        <taxon>Halomonas</taxon>
    </lineage>
</organism>
<dbReference type="NCBIfam" id="NF005801">
    <property type="entry name" value="PRK07656.1"/>
    <property type="match status" value="1"/>
</dbReference>
<feature type="domain" description="AMP-binding enzyme C-terminal" evidence="4">
    <location>
        <begin position="450"/>
        <end position="524"/>
    </location>
</feature>